<evidence type="ECO:0000313" key="4">
    <source>
        <dbReference type="Proteomes" id="UP000238589"/>
    </source>
</evidence>
<organism evidence="3 4">
    <name type="scientific">Malikia granosa</name>
    <dbReference type="NCBI Taxonomy" id="263067"/>
    <lineage>
        <taxon>Bacteria</taxon>
        <taxon>Pseudomonadati</taxon>
        <taxon>Pseudomonadota</taxon>
        <taxon>Betaproteobacteria</taxon>
        <taxon>Burkholderiales</taxon>
        <taxon>Comamonadaceae</taxon>
        <taxon>Malikia</taxon>
    </lineage>
</organism>
<gene>
    <name evidence="3" type="ORF">C6P64_12260</name>
</gene>
<keyword evidence="1" id="KW-0472">Membrane</keyword>
<dbReference type="EMBL" id="PVLQ01000042">
    <property type="protein sequence ID" value="PRD64877.1"/>
    <property type="molecule type" value="Genomic_DNA"/>
</dbReference>
<dbReference type="Proteomes" id="UP000238589">
    <property type="component" value="Unassembled WGS sequence"/>
</dbReference>
<feature type="transmembrane region" description="Helical" evidence="1">
    <location>
        <begin position="44"/>
        <end position="63"/>
    </location>
</feature>
<dbReference type="AlphaFoldDB" id="A0A2S9K3B1"/>
<reference evidence="3 4" key="1">
    <citation type="submission" date="2018-03" db="EMBL/GenBank/DDBJ databases">
        <title>Comparative genomics illustrates the genes involved in a hyperalkaliphilic mechanisms of Serpentinomonas isolated from highly-alkaline calcium-rich serpentinized springs.</title>
        <authorList>
            <person name="Suzuki S."/>
            <person name="Ishii S."/>
            <person name="Walworth N."/>
            <person name="Bird L."/>
            <person name="Kuenen J.G."/>
            <person name="Nealson K.H."/>
        </authorList>
    </citation>
    <scope>NUCLEOTIDE SEQUENCE [LARGE SCALE GENOMIC DNA]</scope>
    <source>
        <strain evidence="3 4">P1</strain>
    </source>
</reference>
<name>A0A2S9K3B1_9BURK</name>
<dbReference type="Gene3D" id="3.40.50.1820">
    <property type="entry name" value="alpha/beta hydrolase"/>
    <property type="match status" value="1"/>
</dbReference>
<dbReference type="InterPro" id="IPR029058">
    <property type="entry name" value="AB_hydrolase_fold"/>
</dbReference>
<evidence type="ECO:0000259" key="2">
    <source>
        <dbReference type="Pfam" id="PF12146"/>
    </source>
</evidence>
<keyword evidence="1" id="KW-0812">Transmembrane</keyword>
<comment type="caution">
    <text evidence="3">The sequence shown here is derived from an EMBL/GenBank/DDBJ whole genome shotgun (WGS) entry which is preliminary data.</text>
</comment>
<evidence type="ECO:0000313" key="3">
    <source>
        <dbReference type="EMBL" id="PRD64877.1"/>
    </source>
</evidence>
<accession>A0A2S9K3B1</accession>
<dbReference type="InterPro" id="IPR022742">
    <property type="entry name" value="Hydrolase_4"/>
</dbReference>
<dbReference type="PANTHER" id="PTHR43194:SF2">
    <property type="entry name" value="PEROXISOMAL MEMBRANE PROTEIN LPX1"/>
    <property type="match status" value="1"/>
</dbReference>
<proteinExistence type="predicted"/>
<dbReference type="PANTHER" id="PTHR43194">
    <property type="entry name" value="HYDROLASE ALPHA/BETA FOLD FAMILY"/>
    <property type="match status" value="1"/>
</dbReference>
<dbReference type="InterPro" id="IPR050228">
    <property type="entry name" value="Carboxylesterase_BioH"/>
</dbReference>
<sequence>MLLVSASSSPALICATAKEALRRGRQRVSPSFASRILAVDRLRLMTWILLLPAVLLAAGWLGLRWLRRELTPPQLSHPEPSSTDPLLQWVTIPATNGKQLSAQWLPAGEGGPRMGMAILMHGWGGNGSQLRTAAVALCGQGWSVLLPDARSHGRSDGDTFSSLPRFAEDLDACLDWLQRHQLHPTPDQGQVPVVLLGHSLGAAASLLCASRRSDVSAVVSVSAFAHPEQVMRRWLAEYLIPFWPIGWLVNRYIEGVIGHRFDDIAPVRTIVRVKAPVLLVHGREDDVVPLSCAEQLKAAARHADLLVVPGRHDSFVDETELNRQVLAWLAGLPA</sequence>
<keyword evidence="1" id="KW-1133">Transmembrane helix</keyword>
<dbReference type="OrthoDB" id="4269629at2"/>
<keyword evidence="4" id="KW-1185">Reference proteome</keyword>
<evidence type="ECO:0000256" key="1">
    <source>
        <dbReference type="SAM" id="Phobius"/>
    </source>
</evidence>
<dbReference type="SUPFAM" id="SSF53474">
    <property type="entry name" value="alpha/beta-Hydrolases"/>
    <property type="match status" value="1"/>
</dbReference>
<dbReference type="Pfam" id="PF12146">
    <property type="entry name" value="Hydrolase_4"/>
    <property type="match status" value="1"/>
</dbReference>
<protein>
    <recommendedName>
        <fullName evidence="2">Serine aminopeptidase S33 domain-containing protein</fullName>
    </recommendedName>
</protein>
<feature type="domain" description="Serine aminopeptidase S33" evidence="2">
    <location>
        <begin position="116"/>
        <end position="236"/>
    </location>
</feature>